<dbReference type="VEuPathDB" id="ToxoDB:EPH_0052120"/>
<accession>U6GY24</accession>
<keyword evidence="3" id="KW-1185">Reference proteome</keyword>
<dbReference type="EMBL" id="HG693349">
    <property type="protein sequence ID" value="CDI85070.1"/>
    <property type="molecule type" value="Genomic_DNA"/>
</dbReference>
<feature type="compositionally biased region" description="Basic and acidic residues" evidence="1">
    <location>
        <begin position="1225"/>
        <end position="1240"/>
    </location>
</feature>
<dbReference type="OrthoDB" id="626167at2759"/>
<feature type="compositionally biased region" description="Polar residues" evidence="1">
    <location>
        <begin position="370"/>
        <end position="379"/>
    </location>
</feature>
<evidence type="ECO:0000313" key="3">
    <source>
        <dbReference type="Proteomes" id="UP000018201"/>
    </source>
</evidence>
<dbReference type="Proteomes" id="UP000018201">
    <property type="component" value="Unassembled WGS sequence"/>
</dbReference>
<feature type="region of interest" description="Disordered" evidence="1">
    <location>
        <begin position="359"/>
        <end position="395"/>
    </location>
</feature>
<organism evidence="2 3">
    <name type="scientific">Eimeria praecox</name>
    <dbReference type="NCBI Taxonomy" id="51316"/>
    <lineage>
        <taxon>Eukaryota</taxon>
        <taxon>Sar</taxon>
        <taxon>Alveolata</taxon>
        <taxon>Apicomplexa</taxon>
        <taxon>Conoidasida</taxon>
        <taxon>Coccidia</taxon>
        <taxon>Eucoccidiorida</taxon>
        <taxon>Eimeriorina</taxon>
        <taxon>Eimeriidae</taxon>
        <taxon>Eimeria</taxon>
    </lineage>
</organism>
<reference evidence="2" key="1">
    <citation type="submission" date="2013-10" db="EMBL/GenBank/DDBJ databases">
        <title>Genomic analysis of the causative agents of coccidiosis in chickens.</title>
        <authorList>
            <person name="Reid A.J."/>
            <person name="Blake D."/>
            <person name="Billington K."/>
            <person name="Browne H."/>
            <person name="Dunn M."/>
            <person name="Hung S."/>
            <person name="Kawahara F."/>
            <person name="Miranda-Saavedra D."/>
            <person name="Mourier T."/>
            <person name="Nagra H."/>
            <person name="Otto T.D."/>
            <person name="Rawlings N."/>
            <person name="Sanchez A."/>
            <person name="Sanders M."/>
            <person name="Subramaniam C."/>
            <person name="Tay Y."/>
            <person name="Dear P."/>
            <person name="Doerig C."/>
            <person name="Gruber A."/>
            <person name="Parkinson J."/>
            <person name="Shirley M."/>
            <person name="Wan K.L."/>
            <person name="Berriman M."/>
            <person name="Tomley F."/>
            <person name="Pain A."/>
        </authorList>
    </citation>
    <scope>NUCLEOTIDE SEQUENCE [LARGE SCALE GENOMIC DNA]</scope>
    <source>
        <strain evidence="2">Houghton</strain>
    </source>
</reference>
<name>U6GY24_9EIME</name>
<reference evidence="2" key="2">
    <citation type="submission" date="2013-10" db="EMBL/GenBank/DDBJ databases">
        <authorList>
            <person name="Aslett M."/>
        </authorList>
    </citation>
    <scope>NUCLEOTIDE SEQUENCE [LARGE SCALE GENOMIC DNA]</scope>
    <source>
        <strain evidence="2">Houghton</strain>
    </source>
</reference>
<feature type="compositionally biased region" description="Basic and acidic residues" evidence="1">
    <location>
        <begin position="1198"/>
        <end position="1210"/>
    </location>
</feature>
<evidence type="ECO:0000313" key="2">
    <source>
        <dbReference type="EMBL" id="CDI85070.1"/>
    </source>
</evidence>
<protein>
    <recommendedName>
        <fullName evidence="4">Clu domain-containing protein</fullName>
    </recommendedName>
</protein>
<evidence type="ECO:0008006" key="4">
    <source>
        <dbReference type="Google" id="ProtNLM"/>
    </source>
</evidence>
<gene>
    <name evidence="2" type="ORF">EPH_0052120</name>
</gene>
<sequence>MLTYGASLEEAPPVKEIILEVRMAYVEFNAEAVACLENKDKLSIAVMYKGEDLAQACGDDRRVSYKAFRKKIDDTSVGACSHSDSQQHLPASVQLRISHAYPELGDLCDDGVKAWPFSHLDTTYGVFDMPQVVLTPSVLCGFVSRGCFAGTVLMDVRLCHTVVRTKTFSFYWSPELRLGLKEPKHDRQLPSLPPASEEGARTTLAVLRQTRKSLVEQRIAAVSIPISGEPEFNLKGLTSHIDELLVQMKRDGVVVVPMITRLKAGDCSAGRFTSFFLDSHPYRILATTPIPCFSPDTVVKAMDSCIRERTSTHGFLGWDRCAANTFDYLLDKAVLLETPASIKPGVCLGSLPFDRNQESSVLQDDKQQRSGDSSEQSFLNEELDEKTQLPPARHSHLNEIRSSLDKWRERCRFRRLPSEHPLRIFALFKRDQLFVSAQAIGRSHSGLLLAILVLGDEKVDIEEASKVYGIEIQAQRMMNDAIVELKRQAAEGAAAGRKDLRLTSLTPVLMTAVDYKGFRVVVIPLPESVPEIIEWPQPLSARVRHEISFIEAKLNICNLLKPISPQNPPRDVTLLLSVKNRGIDMMMLYRTCYALPPFSGKEASNSLPTISQRLRTVPFEYSADMEMALKNCQQVAQQAAAKPTAPGEAYQDAIVRSPFSRLYAPMDELAIAELERMDPYGPYDSISLTNYLHRRGINMRLLEAIGSVLRVGGREAELFKAANNDDRESVASSNDSSYYEGLVKGQDGGIKYSKESLLREKFLQLPLFVAARLLDDSPYLLDLTRHKFRVFFWTDLVALNLFNVALGSCIESHEFWRNFLSRRCSELFGVEASMVRRHRIYLPALYISLQHHCGISFFPCAATLGRMLDKPFPLMPSHIRDSWDVEEATVELVGVALRYEAWDVGHLLAQRCILQYPESHAASVPARLLLLLAATHGSAKPPPSSLLAATTYRIQRLLEYHWGGHHPATLDVTVAQAWLSYLGRDWRECISGLQAAVSLSAALSVSQTAEDLTSLKLLLAVIATDEASKDLVTEEQKALMANAACLMLQWALDAYDFHFGTRHALTMTAAREFSLSLLLLIESRKSDAGGTILQRGVEIATKTLQWQTIILGKQHLETLATGQLLAVLLANQGRYRRCIAMYEAVIRNTFTRVCWCLPDPYFYGIFETIRPMNRFFSKVRFVLPSLDDEQALASLSNKKDTLSHPPEAPDHSIQSISGAKSGSGDGKHDASSPAEQKDVSKANMIQLDPTDHPIFPSMQCKAASDMVSPVISDLIACTNSGGDITSHSFLTWLLDLSGTSALQVMEYIEHYPFRISKEELFDQDSDVIFLLCHPNGRDNKGAAYSGCIMDRYLSHLLAKSEAAVSDACHLILSGDSKRLSKVAQSYSFPLEKLNRALSRLRVILLMLGKLKEKSVQKEKKDEPDVGDIFRRKSAEHGLTSQQLEETVKIGGSFFEQLAETAGETSSRTKMQRRYRHFLAHIRTTLRLPTNLRCEELDILANLMYYFLDTRTFQTWWENRYKRGSGSVIQFSREKKEEIDPLVAAFEEY</sequence>
<feature type="region of interest" description="Disordered" evidence="1">
    <location>
        <begin position="1198"/>
        <end position="1240"/>
    </location>
</feature>
<evidence type="ECO:0000256" key="1">
    <source>
        <dbReference type="SAM" id="MobiDB-lite"/>
    </source>
</evidence>
<proteinExistence type="predicted"/>